<keyword evidence="1" id="KW-0732">Signal</keyword>
<accession>A0A4Y7Q2G2</accession>
<proteinExistence type="predicted"/>
<evidence type="ECO:0000256" key="1">
    <source>
        <dbReference type="SAM" id="SignalP"/>
    </source>
</evidence>
<keyword evidence="3" id="KW-1185">Reference proteome</keyword>
<gene>
    <name evidence="2" type="ORF">BD410DRAFT_804276</name>
</gene>
<feature type="chain" id="PRO_5021259031" description="Secreted protein" evidence="1">
    <location>
        <begin position="17"/>
        <end position="154"/>
    </location>
</feature>
<evidence type="ECO:0000313" key="2">
    <source>
        <dbReference type="EMBL" id="TDL21342.1"/>
    </source>
</evidence>
<reference evidence="2 3" key="1">
    <citation type="submission" date="2018-06" db="EMBL/GenBank/DDBJ databases">
        <title>A transcriptomic atlas of mushroom development highlights an independent origin of complex multicellularity.</title>
        <authorList>
            <consortium name="DOE Joint Genome Institute"/>
            <person name="Krizsan K."/>
            <person name="Almasi E."/>
            <person name="Merenyi Z."/>
            <person name="Sahu N."/>
            <person name="Viragh M."/>
            <person name="Koszo T."/>
            <person name="Mondo S."/>
            <person name="Kiss B."/>
            <person name="Balint B."/>
            <person name="Kues U."/>
            <person name="Barry K."/>
            <person name="Hegedus J.C."/>
            <person name="Henrissat B."/>
            <person name="Johnson J."/>
            <person name="Lipzen A."/>
            <person name="Ohm R."/>
            <person name="Nagy I."/>
            <person name="Pangilinan J."/>
            <person name="Yan J."/>
            <person name="Xiong Y."/>
            <person name="Grigoriev I.V."/>
            <person name="Hibbett D.S."/>
            <person name="Nagy L.G."/>
        </authorList>
    </citation>
    <scope>NUCLEOTIDE SEQUENCE [LARGE SCALE GENOMIC DNA]</scope>
    <source>
        <strain evidence="2 3">SZMC22713</strain>
    </source>
</reference>
<protein>
    <recommendedName>
        <fullName evidence="4">Secreted protein</fullName>
    </recommendedName>
</protein>
<evidence type="ECO:0000313" key="3">
    <source>
        <dbReference type="Proteomes" id="UP000294933"/>
    </source>
</evidence>
<dbReference type="Proteomes" id="UP000294933">
    <property type="component" value="Unassembled WGS sequence"/>
</dbReference>
<name>A0A4Y7Q2G2_9AGAM</name>
<sequence length="154" mass="16716">MGSCLSFLFVVLCVRGQFLALSCGGGIADIVTTGQHDHRGFFESAPRFRGWFPGGHAPVMYQKQLDGVQTPGHHWKHDLRDKSDIQMVDGRLPPKNYCGIGRSAGLGHLVARGDECQWSGLGLLVVGLSVYEYISQFPGIAMLASSRPKSTKLG</sequence>
<evidence type="ECO:0008006" key="4">
    <source>
        <dbReference type="Google" id="ProtNLM"/>
    </source>
</evidence>
<dbReference type="AlphaFoldDB" id="A0A4Y7Q2G2"/>
<organism evidence="2 3">
    <name type="scientific">Rickenella mellea</name>
    <dbReference type="NCBI Taxonomy" id="50990"/>
    <lineage>
        <taxon>Eukaryota</taxon>
        <taxon>Fungi</taxon>
        <taxon>Dikarya</taxon>
        <taxon>Basidiomycota</taxon>
        <taxon>Agaricomycotina</taxon>
        <taxon>Agaricomycetes</taxon>
        <taxon>Hymenochaetales</taxon>
        <taxon>Rickenellaceae</taxon>
        <taxon>Rickenella</taxon>
    </lineage>
</organism>
<dbReference type="EMBL" id="ML170181">
    <property type="protein sequence ID" value="TDL21342.1"/>
    <property type="molecule type" value="Genomic_DNA"/>
</dbReference>
<dbReference type="VEuPathDB" id="FungiDB:BD410DRAFT_804276"/>
<feature type="signal peptide" evidence="1">
    <location>
        <begin position="1"/>
        <end position="16"/>
    </location>
</feature>